<dbReference type="InterPro" id="IPR042070">
    <property type="entry name" value="PucR_C-HTH_sf"/>
</dbReference>
<name>A0A930UTZ2_9ACTN</name>
<dbReference type="InterPro" id="IPR051448">
    <property type="entry name" value="CdaR-like_regulators"/>
</dbReference>
<feature type="domain" description="GAF" evidence="2">
    <location>
        <begin position="45"/>
        <end position="196"/>
    </location>
</feature>
<dbReference type="Proteomes" id="UP000656804">
    <property type="component" value="Unassembled WGS sequence"/>
</dbReference>
<evidence type="ECO:0000313" key="4">
    <source>
        <dbReference type="Proteomes" id="UP000656804"/>
    </source>
</evidence>
<dbReference type="SMART" id="SM00065">
    <property type="entry name" value="GAF"/>
    <property type="match status" value="1"/>
</dbReference>
<proteinExistence type="predicted"/>
<keyword evidence="1" id="KW-0175">Coiled coil</keyword>
<reference evidence="3" key="1">
    <citation type="submission" date="2020-11" db="EMBL/GenBank/DDBJ databases">
        <title>Nocardioides sp. CBS4Y-1, whole genome shotgun sequence.</title>
        <authorList>
            <person name="Tuo L."/>
        </authorList>
    </citation>
    <scope>NUCLEOTIDE SEQUENCE</scope>
    <source>
        <strain evidence="3">CBS4Y-1</strain>
    </source>
</reference>
<dbReference type="Gene3D" id="1.10.10.2840">
    <property type="entry name" value="PucR C-terminal helix-turn-helix domain"/>
    <property type="match status" value="1"/>
</dbReference>
<dbReference type="PANTHER" id="PTHR33744:SF7">
    <property type="entry name" value="PUCR FAMILY TRANSCRIPTIONAL REGULATOR"/>
    <property type="match status" value="1"/>
</dbReference>
<dbReference type="Pfam" id="PF01590">
    <property type="entry name" value="GAF"/>
    <property type="match status" value="1"/>
</dbReference>
<organism evidence="3 4">
    <name type="scientific">Nocardioides acrostichi</name>
    <dbReference type="NCBI Taxonomy" id="2784339"/>
    <lineage>
        <taxon>Bacteria</taxon>
        <taxon>Bacillati</taxon>
        <taxon>Actinomycetota</taxon>
        <taxon>Actinomycetes</taxon>
        <taxon>Propionibacteriales</taxon>
        <taxon>Nocardioidaceae</taxon>
        <taxon>Nocardioides</taxon>
    </lineage>
</organism>
<dbReference type="EMBL" id="JADIVZ010000001">
    <property type="protein sequence ID" value="MBF4160798.1"/>
    <property type="molecule type" value="Genomic_DNA"/>
</dbReference>
<dbReference type="Pfam" id="PF13556">
    <property type="entry name" value="HTH_30"/>
    <property type="match status" value="1"/>
</dbReference>
<dbReference type="PANTHER" id="PTHR33744">
    <property type="entry name" value="CARBOHYDRATE DIACID REGULATOR"/>
    <property type="match status" value="1"/>
</dbReference>
<evidence type="ECO:0000256" key="1">
    <source>
        <dbReference type="SAM" id="Coils"/>
    </source>
</evidence>
<protein>
    <submittedName>
        <fullName evidence="3">GAF domain-containing protein</fullName>
    </submittedName>
</protein>
<dbReference type="SUPFAM" id="SSF55781">
    <property type="entry name" value="GAF domain-like"/>
    <property type="match status" value="1"/>
</dbReference>
<feature type="coiled-coil region" evidence="1">
    <location>
        <begin position="185"/>
        <end position="212"/>
    </location>
</feature>
<keyword evidence="4" id="KW-1185">Reference proteome</keyword>
<accession>A0A930UTZ2</accession>
<evidence type="ECO:0000259" key="2">
    <source>
        <dbReference type="SMART" id="SM00065"/>
    </source>
</evidence>
<sequence length="657" mass="70926">MSAGQAPSRRDNYRPCPPGARLDHHTRVLGAFEEVAALAAGEGVSLDEILRLVGRHLCELLGVSRCSVYLRITNGLFQGRAGYCAREGCIDKKVSRLVSGVQGDQFTSEIVQGATPVLVQNAATDPRTIQKTMRRWGVCDMLGVPLVVGEEVIGIIYADSPGQHHRYQDADVSLAQAFAGLATLVVVQSWRREQAEAQREKLERRTEDLGLLLTVGDLATRLISERRPLADLLRPLVTIIDKPVAVHDASGATVAWAAPQRDSLKAAPGLTPEEFELPWVAQALSECPEDASVVLKAQPRLRYRRLVVPVVVSDAVSGYLEVCELGRRLTARDAAVLERVARTYRLARHAEPGDGQATCDSSAFLSGLLSRRGEPESLPDRAEAVGIDLTHAHVLLHVSQVVPDDPNLGGRRESVADVIGRAGGSCVAHTSRHGADLFLIESSRRGAADISDEVAGAVDSALRAVEARGEQVGFVIASHPLRSLQEVPSAASRLEQIAEILEKVPSAVNAWAPQIVHERDLQLVRLIANREGLQGAVQDSRGLLAPLLEHDRVHDSQLVTTLRAYLAAQGRIRPTALGLAVHENTVRYRLGRIRELSSVEPERLDSLLGAAAAFQILDLLESREAVSSATALPLLDDPCAIGQQPPMSDAPTVTRRA</sequence>
<evidence type="ECO:0000313" key="3">
    <source>
        <dbReference type="EMBL" id="MBF4160798.1"/>
    </source>
</evidence>
<dbReference type="Gene3D" id="3.30.450.40">
    <property type="match status" value="1"/>
</dbReference>
<comment type="caution">
    <text evidence="3">The sequence shown here is derived from an EMBL/GenBank/DDBJ whole genome shotgun (WGS) entry which is preliminary data.</text>
</comment>
<dbReference type="InterPro" id="IPR029016">
    <property type="entry name" value="GAF-like_dom_sf"/>
</dbReference>
<dbReference type="AlphaFoldDB" id="A0A930UTZ2"/>
<gene>
    <name evidence="3" type="ORF">ISG29_03795</name>
</gene>
<dbReference type="InterPro" id="IPR003018">
    <property type="entry name" value="GAF"/>
</dbReference>
<dbReference type="InterPro" id="IPR025736">
    <property type="entry name" value="PucR_C-HTH_dom"/>
</dbReference>